<dbReference type="Proteomes" id="UP000542720">
    <property type="component" value="Unassembled WGS sequence"/>
</dbReference>
<dbReference type="InterPro" id="IPR000160">
    <property type="entry name" value="GGDEF_dom"/>
</dbReference>
<dbReference type="NCBIfam" id="TIGR00254">
    <property type="entry name" value="GGDEF"/>
    <property type="match status" value="1"/>
</dbReference>
<feature type="transmembrane region" description="Helical" evidence="5">
    <location>
        <begin position="277"/>
        <end position="297"/>
    </location>
</feature>
<evidence type="ECO:0000256" key="2">
    <source>
        <dbReference type="ARBA" id="ARBA00004533"/>
    </source>
</evidence>
<dbReference type="EC" id="2.7.7.65" evidence="3"/>
<evidence type="ECO:0000256" key="3">
    <source>
        <dbReference type="ARBA" id="ARBA00012528"/>
    </source>
</evidence>
<accession>A0A7W4LMY3</accession>
<evidence type="ECO:0000256" key="5">
    <source>
        <dbReference type="SAM" id="Phobius"/>
    </source>
</evidence>
<dbReference type="InterPro" id="IPR050469">
    <property type="entry name" value="Diguanylate_Cyclase"/>
</dbReference>
<dbReference type="GO" id="GO:0005886">
    <property type="term" value="C:plasma membrane"/>
    <property type="evidence" value="ECO:0007669"/>
    <property type="project" value="UniProtKB-SubCell"/>
</dbReference>
<dbReference type="SUPFAM" id="SSF55073">
    <property type="entry name" value="Nucleotide cyclase"/>
    <property type="match status" value="1"/>
</dbReference>
<dbReference type="GO" id="GO:0052621">
    <property type="term" value="F:diguanylate cyclase activity"/>
    <property type="evidence" value="ECO:0007669"/>
    <property type="project" value="UniProtKB-EC"/>
</dbReference>
<dbReference type="EMBL" id="JACJUD010000004">
    <property type="protein sequence ID" value="MBB2495997.1"/>
    <property type="molecule type" value="Genomic_DNA"/>
</dbReference>
<feature type="transmembrane region" description="Helical" evidence="5">
    <location>
        <begin position="121"/>
        <end position="143"/>
    </location>
</feature>
<dbReference type="CDD" id="cd01949">
    <property type="entry name" value="GGDEF"/>
    <property type="match status" value="1"/>
</dbReference>
<keyword evidence="8" id="KW-1185">Reference proteome</keyword>
<protein>
    <recommendedName>
        <fullName evidence="3">diguanylate cyclase</fullName>
        <ecNumber evidence="3">2.7.7.65</ecNumber>
    </recommendedName>
</protein>
<feature type="transmembrane region" description="Helical" evidence="5">
    <location>
        <begin position="88"/>
        <end position="109"/>
    </location>
</feature>
<feature type="transmembrane region" description="Helical" evidence="5">
    <location>
        <begin position="197"/>
        <end position="215"/>
    </location>
</feature>
<comment type="catalytic activity">
    <reaction evidence="4">
        <text>2 GTP = 3',3'-c-di-GMP + 2 diphosphate</text>
        <dbReference type="Rhea" id="RHEA:24898"/>
        <dbReference type="ChEBI" id="CHEBI:33019"/>
        <dbReference type="ChEBI" id="CHEBI:37565"/>
        <dbReference type="ChEBI" id="CHEBI:58805"/>
        <dbReference type="EC" id="2.7.7.65"/>
    </reaction>
</comment>
<dbReference type="Gene3D" id="3.30.70.270">
    <property type="match status" value="1"/>
</dbReference>
<keyword evidence="5" id="KW-1133">Transmembrane helix</keyword>
<dbReference type="FunFam" id="3.30.70.270:FF:000001">
    <property type="entry name" value="Diguanylate cyclase domain protein"/>
    <property type="match status" value="1"/>
</dbReference>
<keyword evidence="5" id="KW-0472">Membrane</keyword>
<feature type="transmembrane region" description="Helical" evidence="5">
    <location>
        <begin position="221"/>
        <end position="239"/>
    </location>
</feature>
<reference evidence="7 8" key="1">
    <citation type="submission" date="2020-08" db="EMBL/GenBank/DDBJ databases">
        <authorList>
            <person name="Kim C.M."/>
        </authorList>
    </citation>
    <scope>NUCLEOTIDE SEQUENCE [LARGE SCALE GENOMIC DNA]</scope>
    <source>
        <strain evidence="7 8">UL070</strain>
    </source>
</reference>
<dbReference type="Pfam" id="PF00990">
    <property type="entry name" value="GGDEF"/>
    <property type="match status" value="1"/>
</dbReference>
<feature type="transmembrane region" description="Helical" evidence="5">
    <location>
        <begin position="246"/>
        <end position="265"/>
    </location>
</feature>
<comment type="subcellular location">
    <subcellularLocation>
        <location evidence="2">Cell inner membrane</location>
    </subcellularLocation>
</comment>
<dbReference type="PANTHER" id="PTHR45138">
    <property type="entry name" value="REGULATORY COMPONENTS OF SENSORY TRANSDUCTION SYSTEM"/>
    <property type="match status" value="1"/>
</dbReference>
<gene>
    <name evidence="7" type="ORF">H3H51_13290</name>
</gene>
<evidence type="ECO:0000256" key="1">
    <source>
        <dbReference type="ARBA" id="ARBA00001946"/>
    </source>
</evidence>
<dbReference type="GO" id="GO:1902201">
    <property type="term" value="P:negative regulation of bacterial-type flagellum-dependent cell motility"/>
    <property type="evidence" value="ECO:0007669"/>
    <property type="project" value="TreeGrafter"/>
</dbReference>
<feature type="transmembrane region" description="Helical" evidence="5">
    <location>
        <begin position="155"/>
        <end position="176"/>
    </location>
</feature>
<keyword evidence="5" id="KW-0812">Transmembrane</keyword>
<evidence type="ECO:0000313" key="7">
    <source>
        <dbReference type="EMBL" id="MBB2495997.1"/>
    </source>
</evidence>
<dbReference type="PROSITE" id="PS50887">
    <property type="entry name" value="GGDEF"/>
    <property type="match status" value="1"/>
</dbReference>
<dbReference type="PANTHER" id="PTHR45138:SF9">
    <property type="entry name" value="DIGUANYLATE CYCLASE DGCM-RELATED"/>
    <property type="match status" value="1"/>
</dbReference>
<feature type="domain" description="GGDEF" evidence="6">
    <location>
        <begin position="336"/>
        <end position="470"/>
    </location>
</feature>
<dbReference type="InterPro" id="IPR043128">
    <property type="entry name" value="Rev_trsase/Diguanyl_cyclase"/>
</dbReference>
<proteinExistence type="predicted"/>
<name>A0A7W4LMY3_9GAMM</name>
<comment type="cofactor">
    <cofactor evidence="1">
        <name>Mg(2+)</name>
        <dbReference type="ChEBI" id="CHEBI:18420"/>
    </cofactor>
</comment>
<evidence type="ECO:0000256" key="4">
    <source>
        <dbReference type="ARBA" id="ARBA00034247"/>
    </source>
</evidence>
<dbReference type="RefSeq" id="WP_183089536.1">
    <property type="nucleotide sequence ID" value="NZ_JACJUD010000004.1"/>
</dbReference>
<dbReference type="GO" id="GO:0043709">
    <property type="term" value="P:cell adhesion involved in single-species biofilm formation"/>
    <property type="evidence" value="ECO:0007669"/>
    <property type="project" value="TreeGrafter"/>
</dbReference>
<evidence type="ECO:0000313" key="8">
    <source>
        <dbReference type="Proteomes" id="UP000542720"/>
    </source>
</evidence>
<dbReference type="SMART" id="SM00267">
    <property type="entry name" value="GGDEF"/>
    <property type="match status" value="1"/>
</dbReference>
<dbReference type="AlphaFoldDB" id="A0A7W4LMY3"/>
<organism evidence="7 8">
    <name type="scientific">Aquipseudomonas ullengensis</name>
    <dbReference type="NCBI Taxonomy" id="2759166"/>
    <lineage>
        <taxon>Bacteria</taxon>
        <taxon>Pseudomonadati</taxon>
        <taxon>Pseudomonadota</taxon>
        <taxon>Gammaproteobacteria</taxon>
        <taxon>Pseudomonadales</taxon>
        <taxon>Pseudomonadaceae</taxon>
        <taxon>Aquipseudomonas</taxon>
    </lineage>
</organism>
<comment type="caution">
    <text evidence="7">The sequence shown here is derived from an EMBL/GenBank/DDBJ whole genome shotgun (WGS) entry which is preliminary data.</text>
</comment>
<evidence type="ECO:0000259" key="6">
    <source>
        <dbReference type="PROSITE" id="PS50887"/>
    </source>
</evidence>
<feature type="transmembrane region" description="Helical" evidence="5">
    <location>
        <begin position="12"/>
        <end position="33"/>
    </location>
</feature>
<sequence length="481" mass="51727">MESAPTRKAWSAELKIAGLVFLLVLTACLLGIATRPLGHLATIWPANALLLGLMVRYPQLARPSGWFGGIAAYIIADSATGGPPIQTLMLTLGNLVGVISAYLLLSRLSAEHRSLRSPLSVPYLALAVTLASLASGVVGAIINPLLFDGSAVAGLTLWFVTELVNYIAILPVLLTMPDWPERLKDRRQALLISRQGLVHALPAVSLVISCALSLMVGGPGAVAFAVPALLWCALSYSVFTTAWLTFAFISILLVMIAIVGIPLAPFDMNSLPMLLSLRLGITLLAFAPLTVASVMAARNKLLQHMQYMASHDQLSGLLNRWAFYEQARQQSSDANRPIALLMFDIDHFKRINDTYGHAAGDLVLKAFARLASNGLRDGDALARLGGEEFALLLPGCSHNQALVIAERIRTDYANSPTTLEDGQHVQSTVSIGAVVALQHQVDIDGLLLIADRALYQAKESGRNRVVISQYTPNEQAWTETA</sequence>
<dbReference type="PROSITE" id="PS51257">
    <property type="entry name" value="PROKAR_LIPOPROTEIN"/>
    <property type="match status" value="1"/>
</dbReference>
<dbReference type="InterPro" id="IPR029787">
    <property type="entry name" value="Nucleotide_cyclase"/>
</dbReference>